<dbReference type="InterPro" id="IPR005907">
    <property type="entry name" value="G1P_thy_trans_s"/>
</dbReference>
<keyword evidence="13" id="KW-1185">Reference proteome</keyword>
<dbReference type="PANTHER" id="PTHR43532:SF1">
    <property type="entry name" value="GLUCOSE-1-PHOSPHATE THYMIDYLYLTRANSFERASE 1"/>
    <property type="match status" value="1"/>
</dbReference>
<dbReference type="GO" id="GO:0008879">
    <property type="term" value="F:glucose-1-phosphate thymidylyltransferase activity"/>
    <property type="evidence" value="ECO:0007669"/>
    <property type="project" value="UniProtKB-EC"/>
</dbReference>
<proteinExistence type="inferred from homology"/>
<dbReference type="FunFam" id="3.90.550.10:FF:000023">
    <property type="entry name" value="Glucose-1-phosphate thymidylyltransferase"/>
    <property type="match status" value="1"/>
</dbReference>
<dbReference type="EC" id="2.7.7.24" evidence="3 10"/>
<dbReference type="InterPro" id="IPR005835">
    <property type="entry name" value="NTP_transferase_dom"/>
</dbReference>
<evidence type="ECO:0000313" key="13">
    <source>
        <dbReference type="Proteomes" id="UP000553776"/>
    </source>
</evidence>
<accession>A0A841TUJ9</accession>
<evidence type="ECO:0000256" key="5">
    <source>
        <dbReference type="ARBA" id="ARBA00022679"/>
    </source>
</evidence>
<comment type="similarity">
    <text evidence="2 10">Belongs to the glucose-1-phosphate thymidylyltransferase family.</text>
</comment>
<dbReference type="SUPFAM" id="SSF53448">
    <property type="entry name" value="Nucleotide-diphospho-sugar transferases"/>
    <property type="match status" value="1"/>
</dbReference>
<evidence type="ECO:0000256" key="3">
    <source>
        <dbReference type="ARBA" id="ARBA00012461"/>
    </source>
</evidence>
<evidence type="ECO:0000256" key="1">
    <source>
        <dbReference type="ARBA" id="ARBA00001946"/>
    </source>
</evidence>
<comment type="catalytic activity">
    <reaction evidence="9 10">
        <text>dTTP + alpha-D-glucose 1-phosphate + H(+) = dTDP-alpha-D-glucose + diphosphate</text>
        <dbReference type="Rhea" id="RHEA:15225"/>
        <dbReference type="ChEBI" id="CHEBI:15378"/>
        <dbReference type="ChEBI" id="CHEBI:33019"/>
        <dbReference type="ChEBI" id="CHEBI:37568"/>
        <dbReference type="ChEBI" id="CHEBI:57477"/>
        <dbReference type="ChEBI" id="CHEBI:58601"/>
        <dbReference type="EC" id="2.7.7.24"/>
    </reaction>
</comment>
<gene>
    <name evidence="12" type="primary">rfbA</name>
    <name evidence="12" type="ORF">H7B90_12420</name>
</gene>
<evidence type="ECO:0000256" key="10">
    <source>
        <dbReference type="RuleBase" id="RU003706"/>
    </source>
</evidence>
<dbReference type="RefSeq" id="WP_185136240.1">
    <property type="nucleotide sequence ID" value="NZ_JACJVR010000050.1"/>
</dbReference>
<keyword evidence="5 10" id="KW-0808">Transferase</keyword>
<dbReference type="Proteomes" id="UP000553776">
    <property type="component" value="Unassembled WGS sequence"/>
</dbReference>
<evidence type="ECO:0000313" key="12">
    <source>
        <dbReference type="EMBL" id="MBB6692207.1"/>
    </source>
</evidence>
<dbReference type="NCBIfam" id="TIGR01207">
    <property type="entry name" value="rmlA"/>
    <property type="match status" value="1"/>
</dbReference>
<keyword evidence="6 10" id="KW-0548">Nucleotidyltransferase</keyword>
<evidence type="ECO:0000256" key="8">
    <source>
        <dbReference type="ARBA" id="ARBA00022842"/>
    </source>
</evidence>
<evidence type="ECO:0000259" key="11">
    <source>
        <dbReference type="Pfam" id="PF00483"/>
    </source>
</evidence>
<dbReference type="GO" id="GO:0046872">
    <property type="term" value="F:metal ion binding"/>
    <property type="evidence" value="ECO:0007669"/>
    <property type="project" value="UniProtKB-KW"/>
</dbReference>
<feature type="domain" description="Nucleotidyl transferase" evidence="11">
    <location>
        <begin position="2"/>
        <end position="238"/>
    </location>
</feature>
<protein>
    <recommendedName>
        <fullName evidence="4 10">Glucose-1-phosphate thymidylyltransferase</fullName>
        <ecNumber evidence="3 10">2.7.7.24</ecNumber>
    </recommendedName>
</protein>
<comment type="function">
    <text evidence="10">Catalyzes the formation of dTDP-glucose, from dTTP and glucose 1-phosphate, as well as its pyrophosphorolysis.</text>
</comment>
<evidence type="ECO:0000256" key="6">
    <source>
        <dbReference type="ARBA" id="ARBA00022695"/>
    </source>
</evidence>
<dbReference type="EMBL" id="JACJVR010000050">
    <property type="protein sequence ID" value="MBB6692207.1"/>
    <property type="molecule type" value="Genomic_DNA"/>
</dbReference>
<name>A0A841TUJ9_9BACL</name>
<comment type="cofactor">
    <cofactor evidence="1">
        <name>Mg(2+)</name>
        <dbReference type="ChEBI" id="CHEBI:18420"/>
    </cofactor>
</comment>
<organism evidence="12 13">
    <name type="scientific">Cohnella xylanilytica</name>
    <dbReference type="NCBI Taxonomy" id="557555"/>
    <lineage>
        <taxon>Bacteria</taxon>
        <taxon>Bacillati</taxon>
        <taxon>Bacillota</taxon>
        <taxon>Bacilli</taxon>
        <taxon>Bacillales</taxon>
        <taxon>Paenibacillaceae</taxon>
        <taxon>Cohnella</taxon>
    </lineage>
</organism>
<dbReference type="Pfam" id="PF00483">
    <property type="entry name" value="NTP_transferase"/>
    <property type="match status" value="1"/>
</dbReference>
<dbReference type="AlphaFoldDB" id="A0A841TUJ9"/>
<keyword evidence="8 10" id="KW-0460">Magnesium</keyword>
<reference evidence="12 13" key="1">
    <citation type="submission" date="2020-08" db="EMBL/GenBank/DDBJ databases">
        <title>Cohnella phylogeny.</title>
        <authorList>
            <person name="Dunlap C."/>
        </authorList>
    </citation>
    <scope>NUCLEOTIDE SEQUENCE [LARGE SCALE GENOMIC DNA]</scope>
    <source>
        <strain evidence="12 13">DSM 25239</strain>
    </source>
</reference>
<evidence type="ECO:0000256" key="9">
    <source>
        <dbReference type="ARBA" id="ARBA00049336"/>
    </source>
</evidence>
<dbReference type="PANTHER" id="PTHR43532">
    <property type="entry name" value="GLUCOSE-1-PHOSPHATE THYMIDYLYLTRANSFERASE"/>
    <property type="match status" value="1"/>
</dbReference>
<keyword evidence="7 10" id="KW-0479">Metal-binding</keyword>
<dbReference type="Gene3D" id="3.90.550.10">
    <property type="entry name" value="Spore Coat Polysaccharide Biosynthesis Protein SpsA, Chain A"/>
    <property type="match status" value="1"/>
</dbReference>
<evidence type="ECO:0000256" key="7">
    <source>
        <dbReference type="ARBA" id="ARBA00022723"/>
    </source>
</evidence>
<evidence type="ECO:0000256" key="2">
    <source>
        <dbReference type="ARBA" id="ARBA00010480"/>
    </source>
</evidence>
<evidence type="ECO:0000256" key="4">
    <source>
        <dbReference type="ARBA" id="ARBA00017654"/>
    </source>
</evidence>
<comment type="caution">
    <text evidence="12">The sequence shown here is derived from an EMBL/GenBank/DDBJ whole genome shotgun (WGS) entry which is preliminary data.</text>
</comment>
<sequence length="295" mass="32702">MKGIILAGGNGTRLYPLTRGVSKQLLPVYDKPMIYYPLSVLMLAGIRDILIISTPRDLPRFEAIFGNGETLGLNINYASQPSPEGVAQAFHIGSSFIGSDRVALILGDNIFYGQGLTTLLESAVNRTEGATIFGYKVKDPSRFGVVECNERNVALSIEEKPSIPKSNIAVTGLYFYDNEVVDIASNIKPSLRGEYEITSINQVYLLKKRLFVEMLGRGFAWLDAGTHDSLLEASQFIETIENRQGFKIACLEEIAYNKRFINEDQLYNLGQELRNSDYGQYILNLVNRVGAGAII</sequence>
<dbReference type="InterPro" id="IPR029044">
    <property type="entry name" value="Nucleotide-diphossugar_trans"/>
</dbReference>
<dbReference type="CDD" id="cd02538">
    <property type="entry name" value="G1P_TT_short"/>
    <property type="match status" value="1"/>
</dbReference>